<sequence length="475" mass="53081">MASITSPEYISTQTTMVSGGGASKTDNQQTEDENLPPPPIPPPVAESTPTKFTTTPEMKTVTPSSKIVNCKRNLTQAIFGKSERSQSPKSSPPHSWNNASKHWSQSSLHERELFTTTTTTKTTTTTATSKTTPTEEATKVHNKLPAPPSQQFNWQQQDFWQQQQQQQQYYYWNGSIADHQSLDYNPFNHGNYHNHHHQSSRYDQSQYQQRDQHDQSQQRFYSSRPMFSSFGREAECGQSNFGANLYRPIYQQSHIDYSSFYSNDATPLSTTSYYPTPPPTTATAPPPPQPPPTTNTTNHYNKHYQHGGNNQQQQQQNVKQNNGLQSTFPNYYGGDDGQLSQKEHFQHYEQIDKGPACSLFSAATAHVGEGSGGGGGSETTTDNQFDTTTNFLPTAIIQPTNIQQLHPSKQHQFGTTNATNNQQQFIVSTANSTISNSESTSENHQPRPISTPIIFTDIDTGEIICNDSIESILEL</sequence>
<feature type="compositionally biased region" description="Polar residues" evidence="1">
    <location>
        <begin position="47"/>
        <end position="76"/>
    </location>
</feature>
<feature type="compositionally biased region" description="Low complexity" evidence="1">
    <location>
        <begin position="115"/>
        <end position="135"/>
    </location>
</feature>
<feature type="compositionally biased region" description="Pro residues" evidence="1">
    <location>
        <begin position="275"/>
        <end position="293"/>
    </location>
</feature>
<feature type="region of interest" description="Disordered" evidence="1">
    <location>
        <begin position="182"/>
        <end position="219"/>
    </location>
</feature>
<evidence type="ECO:0000313" key="3">
    <source>
        <dbReference type="Proteomes" id="UP001158576"/>
    </source>
</evidence>
<evidence type="ECO:0000313" key="2">
    <source>
        <dbReference type="EMBL" id="CAG5106477.1"/>
    </source>
</evidence>
<gene>
    <name evidence="2" type="ORF">OKIOD_LOCUS11626</name>
</gene>
<feature type="compositionally biased region" description="Polar residues" evidence="1">
    <location>
        <begin position="1"/>
        <end position="17"/>
    </location>
</feature>
<protein>
    <submittedName>
        <fullName evidence="2">Oidioi.mRNA.OKI2018_I69.chr1.g2861.t1.cds</fullName>
    </submittedName>
</protein>
<feature type="compositionally biased region" description="Low complexity" evidence="1">
    <location>
        <begin position="306"/>
        <end position="325"/>
    </location>
</feature>
<evidence type="ECO:0000256" key="1">
    <source>
        <dbReference type="SAM" id="MobiDB-lite"/>
    </source>
</evidence>
<proteinExistence type="predicted"/>
<keyword evidence="3" id="KW-1185">Reference proteome</keyword>
<feature type="region of interest" description="Disordered" evidence="1">
    <location>
        <begin position="270"/>
        <end position="336"/>
    </location>
</feature>
<dbReference type="Proteomes" id="UP001158576">
    <property type="component" value="Chromosome 1"/>
</dbReference>
<name>A0ABN7SSD6_OIKDI</name>
<feature type="compositionally biased region" description="Pro residues" evidence="1">
    <location>
        <begin position="35"/>
        <end position="44"/>
    </location>
</feature>
<dbReference type="EMBL" id="OU015566">
    <property type="protein sequence ID" value="CAG5106477.1"/>
    <property type="molecule type" value="Genomic_DNA"/>
</dbReference>
<feature type="compositionally biased region" description="Polar residues" evidence="1">
    <location>
        <begin position="87"/>
        <end position="107"/>
    </location>
</feature>
<reference evidence="2 3" key="1">
    <citation type="submission" date="2021-04" db="EMBL/GenBank/DDBJ databases">
        <authorList>
            <person name="Bliznina A."/>
        </authorList>
    </citation>
    <scope>NUCLEOTIDE SEQUENCE [LARGE SCALE GENOMIC DNA]</scope>
</reference>
<feature type="region of interest" description="Disordered" evidence="1">
    <location>
        <begin position="1"/>
        <end position="148"/>
    </location>
</feature>
<accession>A0ABN7SSD6</accession>
<organism evidence="2 3">
    <name type="scientific">Oikopleura dioica</name>
    <name type="common">Tunicate</name>
    <dbReference type="NCBI Taxonomy" id="34765"/>
    <lineage>
        <taxon>Eukaryota</taxon>
        <taxon>Metazoa</taxon>
        <taxon>Chordata</taxon>
        <taxon>Tunicata</taxon>
        <taxon>Appendicularia</taxon>
        <taxon>Copelata</taxon>
        <taxon>Oikopleuridae</taxon>
        <taxon>Oikopleura</taxon>
    </lineage>
</organism>